<sequence>MHVKKDCTRTFCVDRWKLNSVTIIDVYPLLCIDVLLKLISGSAYFPRIDLKCPLWQVPIHPEDVEKTAFSREPGFGIYEFLNICCYLDDIIISKAGNDHLKHIREILAALEEEGLKLRTAKCFYGMTKINLMNHAIPEIGISIEKKDDRMFCIVEAQIEYKRASVLLRNMHQLPELSCDIACDHSVSTLKNAMCKLPTHIYPKDDLLIILDNDASYVDLGEIVGKAISNKSYPIIRNFIFRIENNPLSYLANFKDNPNKCVRLLALSSEFDFKIDYVRYKDIEVADALSLLAAMISFSN</sequence>
<dbReference type="Proteomes" id="UP000031668">
    <property type="component" value="Unassembled WGS sequence"/>
</dbReference>
<dbReference type="CDD" id="cd01647">
    <property type="entry name" value="RT_LTR"/>
    <property type="match status" value="1"/>
</dbReference>
<comment type="caution">
    <text evidence="1">The sequence shown here is derived from an EMBL/GenBank/DDBJ whole genome shotgun (WGS) entry which is preliminary data.</text>
</comment>
<reference evidence="1 2" key="1">
    <citation type="journal article" date="2014" name="Genome Biol. Evol.">
        <title>The genome of the myxosporean Thelohanellus kitauei shows adaptations to nutrient acquisition within its fish host.</title>
        <authorList>
            <person name="Yang Y."/>
            <person name="Xiong J."/>
            <person name="Zhou Z."/>
            <person name="Huo F."/>
            <person name="Miao W."/>
            <person name="Ran C."/>
            <person name="Liu Y."/>
            <person name="Zhang J."/>
            <person name="Feng J."/>
            <person name="Wang M."/>
            <person name="Wang M."/>
            <person name="Wang L."/>
            <person name="Yao B."/>
        </authorList>
    </citation>
    <scope>NUCLEOTIDE SEQUENCE [LARGE SCALE GENOMIC DNA]</scope>
    <source>
        <strain evidence="1">Wuqing</strain>
    </source>
</reference>
<organism evidence="1 2">
    <name type="scientific">Thelohanellus kitauei</name>
    <name type="common">Myxosporean</name>
    <dbReference type="NCBI Taxonomy" id="669202"/>
    <lineage>
        <taxon>Eukaryota</taxon>
        <taxon>Metazoa</taxon>
        <taxon>Cnidaria</taxon>
        <taxon>Myxozoa</taxon>
        <taxon>Myxosporea</taxon>
        <taxon>Bivalvulida</taxon>
        <taxon>Platysporina</taxon>
        <taxon>Myxobolidae</taxon>
        <taxon>Thelohanellus</taxon>
    </lineage>
</organism>
<name>A0A0C2N659_THEKT</name>
<dbReference type="AlphaFoldDB" id="A0A0C2N659"/>
<accession>A0A0C2N659</accession>
<evidence type="ECO:0000313" key="1">
    <source>
        <dbReference type="EMBL" id="KII71805.1"/>
    </source>
</evidence>
<dbReference type="PANTHER" id="PTHR24559:SF444">
    <property type="entry name" value="REVERSE TRANSCRIPTASE DOMAIN-CONTAINING PROTEIN"/>
    <property type="match status" value="1"/>
</dbReference>
<dbReference type="InterPro" id="IPR043502">
    <property type="entry name" value="DNA/RNA_pol_sf"/>
</dbReference>
<evidence type="ECO:0000313" key="2">
    <source>
        <dbReference type="Proteomes" id="UP000031668"/>
    </source>
</evidence>
<keyword evidence="2" id="KW-1185">Reference proteome</keyword>
<dbReference type="SUPFAM" id="SSF56672">
    <property type="entry name" value="DNA/RNA polymerases"/>
    <property type="match status" value="1"/>
</dbReference>
<proteinExistence type="predicted"/>
<dbReference type="InterPro" id="IPR053134">
    <property type="entry name" value="RNA-dir_DNA_polymerase"/>
</dbReference>
<gene>
    <name evidence="1" type="ORF">RF11_01349</name>
</gene>
<protein>
    <recommendedName>
        <fullName evidence="3">Reverse transcriptase domain-containing protein</fullName>
    </recommendedName>
</protein>
<evidence type="ECO:0008006" key="3">
    <source>
        <dbReference type="Google" id="ProtNLM"/>
    </source>
</evidence>
<dbReference type="Gene3D" id="3.30.70.270">
    <property type="match status" value="1"/>
</dbReference>
<dbReference type="PANTHER" id="PTHR24559">
    <property type="entry name" value="TRANSPOSON TY3-I GAG-POL POLYPROTEIN"/>
    <property type="match status" value="1"/>
</dbReference>
<dbReference type="InterPro" id="IPR043128">
    <property type="entry name" value="Rev_trsase/Diguanyl_cyclase"/>
</dbReference>
<dbReference type="EMBL" id="JWZT01001610">
    <property type="protein sequence ID" value="KII71805.1"/>
    <property type="molecule type" value="Genomic_DNA"/>
</dbReference>